<evidence type="ECO:0000256" key="1">
    <source>
        <dbReference type="SAM" id="MobiDB-lite"/>
    </source>
</evidence>
<feature type="compositionally biased region" description="Acidic residues" evidence="1">
    <location>
        <begin position="164"/>
        <end position="178"/>
    </location>
</feature>
<proteinExistence type="predicted"/>
<feature type="compositionally biased region" description="Acidic residues" evidence="1">
    <location>
        <begin position="87"/>
        <end position="108"/>
    </location>
</feature>
<comment type="caution">
    <text evidence="2">The sequence shown here is derived from an EMBL/GenBank/DDBJ whole genome shotgun (WGS) entry which is preliminary data.</text>
</comment>
<dbReference type="RefSeq" id="WP_133900617.1">
    <property type="nucleotide sequence ID" value="NZ_SOCP01000001.1"/>
</dbReference>
<dbReference type="OrthoDB" id="3298216at2"/>
<dbReference type="AlphaFoldDB" id="A0A4R7W5P8"/>
<feature type="region of interest" description="Disordered" evidence="1">
    <location>
        <begin position="81"/>
        <end position="178"/>
    </location>
</feature>
<gene>
    <name evidence="2" type="ORF">CLV71_101180</name>
</gene>
<dbReference type="EMBL" id="SOCP01000001">
    <property type="protein sequence ID" value="TDV57309.1"/>
    <property type="molecule type" value="Genomic_DNA"/>
</dbReference>
<keyword evidence="3" id="KW-1185">Reference proteome</keyword>
<sequence length="178" mass="18522">MDSARPLRELLTDLVGDAGARAGGPEAYLAEHGHDLPPDLVAEAVVSFADTAPPEVAEHLAPFVTAHTAGEEPADWFDLLTSAPVDPADDLDDLDDAPLGDVDADPDLSLDFGAGAFDDDPSVDHVPTHVSDDAPGADSDADDDAPDWSAPDDTEPPEPSPDVLTDDDGDDSDDDLFD</sequence>
<evidence type="ECO:0000313" key="3">
    <source>
        <dbReference type="Proteomes" id="UP000294927"/>
    </source>
</evidence>
<accession>A0A4R7W5P8</accession>
<protein>
    <submittedName>
        <fullName evidence="2">Uncharacterized protein</fullName>
    </submittedName>
</protein>
<dbReference type="Proteomes" id="UP000294927">
    <property type="component" value="Unassembled WGS sequence"/>
</dbReference>
<organism evidence="2 3">
    <name type="scientific">Actinophytocola oryzae</name>
    <dbReference type="NCBI Taxonomy" id="502181"/>
    <lineage>
        <taxon>Bacteria</taxon>
        <taxon>Bacillati</taxon>
        <taxon>Actinomycetota</taxon>
        <taxon>Actinomycetes</taxon>
        <taxon>Pseudonocardiales</taxon>
        <taxon>Pseudonocardiaceae</taxon>
    </lineage>
</organism>
<reference evidence="2 3" key="1">
    <citation type="submission" date="2019-03" db="EMBL/GenBank/DDBJ databases">
        <title>Genomic Encyclopedia of Archaeal and Bacterial Type Strains, Phase II (KMG-II): from individual species to whole genera.</title>
        <authorList>
            <person name="Goeker M."/>
        </authorList>
    </citation>
    <scope>NUCLEOTIDE SEQUENCE [LARGE SCALE GENOMIC DNA]</scope>
    <source>
        <strain evidence="2 3">DSM 45499</strain>
    </source>
</reference>
<evidence type="ECO:0000313" key="2">
    <source>
        <dbReference type="EMBL" id="TDV57309.1"/>
    </source>
</evidence>
<feature type="compositionally biased region" description="Basic and acidic residues" evidence="1">
    <location>
        <begin position="122"/>
        <end position="132"/>
    </location>
</feature>
<name>A0A4R7W5P8_9PSEU</name>
<feature type="compositionally biased region" description="Acidic residues" evidence="1">
    <location>
        <begin position="139"/>
        <end position="156"/>
    </location>
</feature>